<dbReference type="InterPro" id="IPR029069">
    <property type="entry name" value="HotDog_dom_sf"/>
</dbReference>
<dbReference type="RefSeq" id="WP_369329522.1">
    <property type="nucleotide sequence ID" value="NZ_JAULBC010000003.1"/>
</dbReference>
<dbReference type="InterPro" id="IPR016776">
    <property type="entry name" value="ApeP-like_dehydratase"/>
</dbReference>
<dbReference type="Gene3D" id="3.10.129.10">
    <property type="entry name" value="Hotdog Thioesterase"/>
    <property type="match status" value="1"/>
</dbReference>
<dbReference type="SUPFAM" id="SSF54637">
    <property type="entry name" value="Thioesterase/thiol ester dehydrase-isomerase"/>
    <property type="match status" value="1"/>
</dbReference>
<protein>
    <submittedName>
        <fullName evidence="1">3-hydroxyacyl-ACP dehydratase</fullName>
    </submittedName>
</protein>
<name>A0ABV3ZEV8_9BACT</name>
<dbReference type="EMBL" id="JAULBC010000003">
    <property type="protein sequence ID" value="MEX6688115.1"/>
    <property type="molecule type" value="Genomic_DNA"/>
</dbReference>
<evidence type="ECO:0000313" key="2">
    <source>
        <dbReference type="Proteomes" id="UP001560573"/>
    </source>
</evidence>
<proteinExistence type="predicted"/>
<keyword evidence="2" id="KW-1185">Reference proteome</keyword>
<dbReference type="Proteomes" id="UP001560573">
    <property type="component" value="Unassembled WGS sequence"/>
</dbReference>
<sequence>MQDILSLIPQAPPFVMVDRLLQADETTARTSFRIVEENVFVENGFFKEPGLLENIAQTAAAGAGFKAQQENKPVATGFIGAIKNFEVFDLPVINDEIVTEVVIKNQVFNVTIIEGKIWLNENIIASCEMKLFIGGRNN</sequence>
<comment type="caution">
    <text evidence="1">The sequence shown here is derived from an EMBL/GenBank/DDBJ whole genome shotgun (WGS) entry which is preliminary data.</text>
</comment>
<accession>A0ABV3ZEV8</accession>
<reference evidence="1 2" key="1">
    <citation type="submission" date="2023-07" db="EMBL/GenBank/DDBJ databases">
        <authorList>
            <person name="Lian W.-H."/>
        </authorList>
    </citation>
    <scope>NUCLEOTIDE SEQUENCE [LARGE SCALE GENOMIC DNA]</scope>
    <source>
        <strain evidence="1 2">SYSU DXS3180</strain>
    </source>
</reference>
<dbReference type="Pfam" id="PF22817">
    <property type="entry name" value="ApeP-like"/>
    <property type="match status" value="1"/>
</dbReference>
<gene>
    <name evidence="1" type="ORF">QTN47_11450</name>
</gene>
<evidence type="ECO:0000313" key="1">
    <source>
        <dbReference type="EMBL" id="MEX6688115.1"/>
    </source>
</evidence>
<organism evidence="1 2">
    <name type="scientific">Danxiaibacter flavus</name>
    <dbReference type="NCBI Taxonomy" id="3049108"/>
    <lineage>
        <taxon>Bacteria</taxon>
        <taxon>Pseudomonadati</taxon>
        <taxon>Bacteroidota</taxon>
        <taxon>Chitinophagia</taxon>
        <taxon>Chitinophagales</taxon>
        <taxon>Chitinophagaceae</taxon>
        <taxon>Danxiaibacter</taxon>
    </lineage>
</organism>